<evidence type="ECO:0008006" key="3">
    <source>
        <dbReference type="Google" id="ProtNLM"/>
    </source>
</evidence>
<dbReference type="RefSeq" id="WP_282906538.1">
    <property type="nucleotide sequence ID" value="NZ_JAGRPV010000001.1"/>
</dbReference>
<dbReference type="Gene3D" id="3.40.50.720">
    <property type="entry name" value="NAD(P)-binding Rossmann-like Domain"/>
    <property type="match status" value="1"/>
</dbReference>
<sequence length="559" mass="64252">MGNMIEATIAELQTLGFVLSGSVFEGRVPAKGDIDGMYITVGISLQGYPYKQPNIRLLKIKEESELYRVIPKTWRHIDEWLITLDSRDSQFYICCLHNWNAKDAYKGKFIYLRILEWLRSNVMRKWKVDEDLPSWRILPQLSSKTLFIDEKALVELQKHEPKTIYTGTMYHQPYKMHSLKKRKQIVDGSECLLSEISQDDTRHYFSFINAGERLSQIGSQYLTKTNVQTSKLRFIRLPAAYQFKTIYQLLQTIVVNFDWKSLLEKQELTIPLLIMFKGDAGKREVIMILLDRACFDESTGVIANNQVLYMNVDSLPAKSEGISKCIGVLGIGTLGGYVCNLLVKKNAYKLFISDPDELRLHNIDTHVLGSFYLGRSKANGLEALSNIFNQYNNLEVMQDDTEVALKSEILVVVVGDNQSFDRILRDLVNRRYDKPVIWAWMSSKNILQDIVMTTPDTGCLNCYYMSLSDIKLRFKAMEEIDRTIVHTFDFCGNSHTISSIEKTNLLSAQIAALIEYYCKHDKFPYGFINIYWGENEPIPIYETGELARKSECFCGGGQL</sequence>
<evidence type="ECO:0000313" key="2">
    <source>
        <dbReference type="Proteomes" id="UP001161691"/>
    </source>
</evidence>
<protein>
    <recommendedName>
        <fullName evidence="3">THIF-type NAD/FAD binding fold domain-containing protein</fullName>
    </recommendedName>
</protein>
<evidence type="ECO:0000313" key="1">
    <source>
        <dbReference type="EMBL" id="MDI4643480.1"/>
    </source>
</evidence>
<keyword evidence="2" id="KW-1185">Reference proteome</keyword>
<organism evidence="1 2">
    <name type="scientific">Cohnella hashimotonis</name>
    <dbReference type="NCBI Taxonomy" id="2826895"/>
    <lineage>
        <taxon>Bacteria</taxon>
        <taxon>Bacillati</taxon>
        <taxon>Bacillota</taxon>
        <taxon>Bacilli</taxon>
        <taxon>Bacillales</taxon>
        <taxon>Paenibacillaceae</taxon>
        <taxon>Cohnella</taxon>
    </lineage>
</organism>
<dbReference type="SUPFAM" id="SSF69572">
    <property type="entry name" value="Activating enzymes of the ubiquitin-like proteins"/>
    <property type="match status" value="1"/>
</dbReference>
<dbReference type="InterPro" id="IPR035985">
    <property type="entry name" value="Ubiquitin-activating_enz"/>
</dbReference>
<comment type="caution">
    <text evidence="1">The sequence shown here is derived from an EMBL/GenBank/DDBJ whole genome shotgun (WGS) entry which is preliminary data.</text>
</comment>
<dbReference type="EMBL" id="JAGRPV010000001">
    <property type="protein sequence ID" value="MDI4643480.1"/>
    <property type="molecule type" value="Genomic_DNA"/>
</dbReference>
<accession>A0ABT6TAY5</accession>
<gene>
    <name evidence="1" type="ORF">KB449_00845</name>
</gene>
<proteinExistence type="predicted"/>
<dbReference type="Proteomes" id="UP001161691">
    <property type="component" value="Unassembled WGS sequence"/>
</dbReference>
<name>A0ABT6TAY5_9BACL</name>
<reference evidence="1" key="1">
    <citation type="submission" date="2023-04" db="EMBL/GenBank/DDBJ databases">
        <title>Comparative genomic analysis of Cohnella hashimotonis sp. nov., isolated from the International Space Station.</title>
        <authorList>
            <person name="Venkateswaran K."/>
            <person name="Simpson A."/>
        </authorList>
    </citation>
    <scope>NUCLEOTIDE SEQUENCE</scope>
    <source>
        <strain evidence="1">F6_2S_P_1</strain>
    </source>
</reference>